<dbReference type="EMBL" id="JAGSXH010000053">
    <property type="protein sequence ID" value="MBS2964554.1"/>
    <property type="molecule type" value="Genomic_DNA"/>
</dbReference>
<comment type="caution">
    <text evidence="1">The sequence shown here is derived from an EMBL/GenBank/DDBJ whole genome shotgun (WGS) entry which is preliminary data.</text>
</comment>
<dbReference type="Proteomes" id="UP000677913">
    <property type="component" value="Unassembled WGS sequence"/>
</dbReference>
<organism evidence="1 2">
    <name type="scientific">Actinocrinis puniceicyclus</name>
    <dbReference type="NCBI Taxonomy" id="977794"/>
    <lineage>
        <taxon>Bacteria</taxon>
        <taxon>Bacillati</taxon>
        <taxon>Actinomycetota</taxon>
        <taxon>Actinomycetes</taxon>
        <taxon>Catenulisporales</taxon>
        <taxon>Actinospicaceae</taxon>
        <taxon>Actinocrinis</taxon>
    </lineage>
</organism>
<evidence type="ECO:0000313" key="1">
    <source>
        <dbReference type="EMBL" id="MBS2964554.1"/>
    </source>
</evidence>
<sequence>MSRAVPKVLLQALLDDFSTIRRPGPQIATRRRGAALTVAEPASETVGRRVLQAESWDDAGRPEITQPENVPVLIHGPAARALGGYRSAAAAQAVAGAGIGIDIAQERDRHCVESAHRTLAHLADVPRSVSVTVGLGLEPGWRQALSMINARGRSVRFAVCGVDAPDTPVLVEAIRAATAERCPFSWSCGDWKAVTDPWDDQLPGILNVLLATAAAVRGTGGAQIGAQLARTDRVELIDDVRDLDEQIAGQVRSLVHGFAVPRVAPVVDALCGLGLLPKTRPEPWEGPEPTHG</sequence>
<accession>A0A8J8BFA4</accession>
<evidence type="ECO:0000313" key="2">
    <source>
        <dbReference type="Proteomes" id="UP000677913"/>
    </source>
</evidence>
<reference evidence="1" key="1">
    <citation type="submission" date="2021-04" db="EMBL/GenBank/DDBJ databases">
        <title>Genome based classification of Actinospica acidithermotolerans sp. nov., an actinobacterium isolated from an Indonesian hot spring.</title>
        <authorList>
            <person name="Kusuma A.B."/>
            <person name="Putra K.E."/>
            <person name="Nafisah S."/>
            <person name="Loh J."/>
            <person name="Nouioui I."/>
            <person name="Goodfellow M."/>
        </authorList>
    </citation>
    <scope>NUCLEOTIDE SEQUENCE</scope>
    <source>
        <strain evidence="1">DSM 45618</strain>
    </source>
</reference>
<keyword evidence="2" id="KW-1185">Reference proteome</keyword>
<dbReference type="RefSeq" id="WP_211468915.1">
    <property type="nucleotide sequence ID" value="NZ_JAGSXH010000053.1"/>
</dbReference>
<dbReference type="AlphaFoldDB" id="A0A8J8BFA4"/>
<protein>
    <submittedName>
        <fullName evidence="1">Uncharacterized protein</fullName>
    </submittedName>
</protein>
<proteinExistence type="predicted"/>
<gene>
    <name evidence="1" type="ORF">KGA66_15975</name>
</gene>
<name>A0A8J8BFA4_9ACTN</name>